<reference evidence="8 9" key="1">
    <citation type="submission" date="2019-07" db="EMBL/GenBank/DDBJ databases">
        <title>Lentzea xizangensis sp. nov., isolated from Qinghai-Tibetan Plateau Soils.</title>
        <authorList>
            <person name="Huang J."/>
        </authorList>
    </citation>
    <scope>NUCLEOTIDE SEQUENCE [LARGE SCALE GENOMIC DNA]</scope>
    <source>
        <strain evidence="8 9">FXJ1.1311</strain>
    </source>
</reference>
<dbReference type="Pfam" id="PF00482">
    <property type="entry name" value="T2SSF"/>
    <property type="match status" value="1"/>
</dbReference>
<dbReference type="Gene3D" id="1.20.81.30">
    <property type="entry name" value="Type II secretion system (T2SS), domain F"/>
    <property type="match status" value="1"/>
</dbReference>
<evidence type="ECO:0000256" key="4">
    <source>
        <dbReference type="ARBA" id="ARBA00022989"/>
    </source>
</evidence>
<keyword evidence="2" id="KW-1003">Cell membrane</keyword>
<comment type="caution">
    <text evidence="8">The sequence shown here is derived from an EMBL/GenBank/DDBJ whole genome shotgun (WGS) entry which is preliminary data.</text>
</comment>
<evidence type="ECO:0000256" key="6">
    <source>
        <dbReference type="SAM" id="Phobius"/>
    </source>
</evidence>
<evidence type="ECO:0000313" key="8">
    <source>
        <dbReference type="EMBL" id="TWP46053.1"/>
    </source>
</evidence>
<dbReference type="RefSeq" id="WP_146359041.1">
    <property type="nucleotide sequence ID" value="NZ_VOBR01000036.1"/>
</dbReference>
<dbReference type="Proteomes" id="UP000316639">
    <property type="component" value="Unassembled WGS sequence"/>
</dbReference>
<feature type="transmembrane region" description="Helical" evidence="6">
    <location>
        <begin position="79"/>
        <end position="97"/>
    </location>
</feature>
<dbReference type="GO" id="GO:0005886">
    <property type="term" value="C:plasma membrane"/>
    <property type="evidence" value="ECO:0007669"/>
    <property type="project" value="UniProtKB-SubCell"/>
</dbReference>
<evidence type="ECO:0000256" key="2">
    <source>
        <dbReference type="ARBA" id="ARBA00022475"/>
    </source>
</evidence>
<feature type="domain" description="Type II secretion system protein GspF" evidence="7">
    <location>
        <begin position="117"/>
        <end position="243"/>
    </location>
</feature>
<dbReference type="PANTHER" id="PTHR35007">
    <property type="entry name" value="INTEGRAL MEMBRANE PROTEIN-RELATED"/>
    <property type="match status" value="1"/>
</dbReference>
<comment type="subcellular location">
    <subcellularLocation>
        <location evidence="1">Cell membrane</location>
        <topology evidence="1">Multi-pass membrane protein</topology>
    </subcellularLocation>
</comment>
<feature type="transmembrane region" description="Helical" evidence="6">
    <location>
        <begin position="57"/>
        <end position="73"/>
    </location>
</feature>
<evidence type="ECO:0000313" key="9">
    <source>
        <dbReference type="Proteomes" id="UP000316639"/>
    </source>
</evidence>
<evidence type="ECO:0000256" key="1">
    <source>
        <dbReference type="ARBA" id="ARBA00004651"/>
    </source>
</evidence>
<dbReference type="OrthoDB" id="5243396at2"/>
<feature type="transmembrane region" description="Helical" evidence="6">
    <location>
        <begin position="256"/>
        <end position="277"/>
    </location>
</feature>
<keyword evidence="5 6" id="KW-0472">Membrane</keyword>
<feature type="transmembrane region" description="Helical" evidence="6">
    <location>
        <begin position="230"/>
        <end position="250"/>
    </location>
</feature>
<keyword evidence="3 6" id="KW-0812">Transmembrane</keyword>
<dbReference type="PANTHER" id="PTHR35007:SF3">
    <property type="entry name" value="POSSIBLE CONSERVED ALANINE RICH MEMBRANE PROTEIN"/>
    <property type="match status" value="1"/>
</dbReference>
<dbReference type="InterPro" id="IPR042094">
    <property type="entry name" value="T2SS_GspF_sf"/>
</dbReference>
<proteinExistence type="predicted"/>
<name>A0A563EJ50_9PSEU</name>
<sequence>MAAVTLLLSPTVRLAALLGTGAGLGLLLVIIGWRGVDPNRPRRPLSRQHHSDRPRHRRVLIHLGVAIAVGAATGVITGWFVGAILAGLACWALPRVLGRDPEHARRVARIEAIATWTEMLRDTLSAASGLEQAILATAKLAPTPIRSEITDLAVNLENGERLAPSLRGMADQVADPTGDLVIAALITAAEQQARQLGDLLGALARTAREQASMRMRIEAGRARTRTSVRVIVGTTLAFAAGVVLLNRSYLSAYDSVTGQLILLGIGGLFTAGFAWLARISRVTEPTRFLAIADTRSRKDRPLVAEGQV</sequence>
<feature type="transmembrane region" description="Helical" evidence="6">
    <location>
        <begin position="12"/>
        <end position="36"/>
    </location>
</feature>
<evidence type="ECO:0000256" key="5">
    <source>
        <dbReference type="ARBA" id="ARBA00023136"/>
    </source>
</evidence>
<evidence type="ECO:0000256" key="3">
    <source>
        <dbReference type="ARBA" id="ARBA00022692"/>
    </source>
</evidence>
<dbReference type="AlphaFoldDB" id="A0A563EJ50"/>
<dbReference type="InterPro" id="IPR018076">
    <property type="entry name" value="T2SS_GspF_dom"/>
</dbReference>
<protein>
    <submittedName>
        <fullName evidence="8">Pilus assembly protein TadB</fullName>
    </submittedName>
</protein>
<accession>A0A563EJ50</accession>
<organism evidence="8 9">
    <name type="scientific">Lentzea tibetensis</name>
    <dbReference type="NCBI Taxonomy" id="2591470"/>
    <lineage>
        <taxon>Bacteria</taxon>
        <taxon>Bacillati</taxon>
        <taxon>Actinomycetota</taxon>
        <taxon>Actinomycetes</taxon>
        <taxon>Pseudonocardiales</taxon>
        <taxon>Pseudonocardiaceae</taxon>
        <taxon>Lentzea</taxon>
    </lineage>
</organism>
<keyword evidence="4 6" id="KW-1133">Transmembrane helix</keyword>
<gene>
    <name evidence="8" type="ORF">FKR81_37420</name>
</gene>
<keyword evidence="9" id="KW-1185">Reference proteome</keyword>
<evidence type="ECO:0000259" key="7">
    <source>
        <dbReference type="Pfam" id="PF00482"/>
    </source>
</evidence>
<dbReference type="EMBL" id="VOBR01000036">
    <property type="protein sequence ID" value="TWP46053.1"/>
    <property type="molecule type" value="Genomic_DNA"/>
</dbReference>